<organism evidence="5 6">
    <name type="scientific">Papaver nudicaule</name>
    <name type="common">Iceland poppy</name>
    <dbReference type="NCBI Taxonomy" id="74823"/>
    <lineage>
        <taxon>Eukaryota</taxon>
        <taxon>Viridiplantae</taxon>
        <taxon>Streptophyta</taxon>
        <taxon>Embryophyta</taxon>
        <taxon>Tracheophyta</taxon>
        <taxon>Spermatophyta</taxon>
        <taxon>Magnoliopsida</taxon>
        <taxon>Ranunculales</taxon>
        <taxon>Papaveraceae</taxon>
        <taxon>Papaveroideae</taxon>
        <taxon>Papaver</taxon>
    </lineage>
</organism>
<dbReference type="Pfam" id="PF00685">
    <property type="entry name" value="Sulfotransfer_1"/>
    <property type="match status" value="1"/>
</dbReference>
<protein>
    <recommendedName>
        <fullName evidence="3">Sulfotransferase</fullName>
        <ecNumber evidence="3">2.8.2.-</ecNumber>
    </recommendedName>
</protein>
<proteinExistence type="inferred from homology"/>
<name>A0AA41UW62_PAPNU</name>
<dbReference type="AlphaFoldDB" id="A0AA41UW62"/>
<dbReference type="PANTHER" id="PTHR11783">
    <property type="entry name" value="SULFOTRANSFERASE SULT"/>
    <property type="match status" value="1"/>
</dbReference>
<sequence length="343" mass="39159">MATSSDTNNDTNISHNDAAISLDFPKGGGRPGLGHDVQYQYQGFWCFAAGIEDIKDFQHNFKALDTDIVIASVPKSGTTWLKALTFAIVNRSRYPCSSVSKNYLHHPLLTVSPHDLVPFIEFKHLTPEYSSPVDSPCKLIATHIPYPSLPESIKTSTINCKIIYMCRNPLDNFISLWVFMNKLRAMPANTENNPSLPIEEAFEFFCDGVSEFGPFWDHVLGYWKESLDNPHKVLFMKYEDLKKDPKTHLKRLAEFMGCSFTLEEESQGVIEDITNLCSFEHLKNLDLNKDGTWRKGIENKVYYRKGAVGDWKNYLTPQMVKRLDCLMEEKFQGSGLVFETYLP</sequence>
<feature type="domain" description="Sulfotransferase" evidence="4">
    <location>
        <begin position="65"/>
        <end position="335"/>
    </location>
</feature>
<evidence type="ECO:0000259" key="4">
    <source>
        <dbReference type="Pfam" id="PF00685"/>
    </source>
</evidence>
<evidence type="ECO:0000256" key="1">
    <source>
        <dbReference type="ARBA" id="ARBA00005771"/>
    </source>
</evidence>
<evidence type="ECO:0000313" key="6">
    <source>
        <dbReference type="Proteomes" id="UP001177140"/>
    </source>
</evidence>
<dbReference type="Gene3D" id="3.40.50.300">
    <property type="entry name" value="P-loop containing nucleotide triphosphate hydrolases"/>
    <property type="match status" value="1"/>
</dbReference>
<dbReference type="SUPFAM" id="SSF52540">
    <property type="entry name" value="P-loop containing nucleoside triphosphate hydrolases"/>
    <property type="match status" value="1"/>
</dbReference>
<keyword evidence="2 3" id="KW-0808">Transferase</keyword>
<evidence type="ECO:0000256" key="2">
    <source>
        <dbReference type="ARBA" id="ARBA00022679"/>
    </source>
</evidence>
<comment type="caution">
    <text evidence="5">The sequence shown here is derived from an EMBL/GenBank/DDBJ whole genome shotgun (WGS) entry which is preliminary data.</text>
</comment>
<comment type="similarity">
    <text evidence="1 3">Belongs to the sulfotransferase 1 family.</text>
</comment>
<reference evidence="5" key="1">
    <citation type="submission" date="2022-03" db="EMBL/GenBank/DDBJ databases">
        <title>A functionally conserved STORR gene fusion in Papaver species that diverged 16.8 million years ago.</title>
        <authorList>
            <person name="Catania T."/>
        </authorList>
    </citation>
    <scope>NUCLEOTIDE SEQUENCE</scope>
    <source>
        <strain evidence="5">S-191538</strain>
    </source>
</reference>
<evidence type="ECO:0000256" key="3">
    <source>
        <dbReference type="RuleBase" id="RU361155"/>
    </source>
</evidence>
<gene>
    <name evidence="5" type="ORF">MKW94_006307</name>
</gene>
<dbReference type="GO" id="GO:0008146">
    <property type="term" value="F:sulfotransferase activity"/>
    <property type="evidence" value="ECO:0007669"/>
    <property type="project" value="InterPro"/>
</dbReference>
<evidence type="ECO:0000313" key="5">
    <source>
        <dbReference type="EMBL" id="MCL7022007.1"/>
    </source>
</evidence>
<dbReference type="InterPro" id="IPR027417">
    <property type="entry name" value="P-loop_NTPase"/>
</dbReference>
<dbReference type="InterPro" id="IPR000863">
    <property type="entry name" value="Sulfotransferase_dom"/>
</dbReference>
<dbReference type="EC" id="2.8.2.-" evidence="3"/>
<accession>A0AA41UW62</accession>
<dbReference type="EMBL" id="JAJJMA010007085">
    <property type="protein sequence ID" value="MCL7022007.1"/>
    <property type="molecule type" value="Genomic_DNA"/>
</dbReference>
<keyword evidence="6" id="KW-1185">Reference proteome</keyword>
<dbReference type="Proteomes" id="UP001177140">
    <property type="component" value="Unassembled WGS sequence"/>
</dbReference>